<keyword evidence="2" id="KW-1185">Reference proteome</keyword>
<protein>
    <submittedName>
        <fullName evidence="1">Uncharacterized protein</fullName>
    </submittedName>
</protein>
<evidence type="ECO:0000313" key="1">
    <source>
        <dbReference type="EMBL" id="KAK0142807.1"/>
    </source>
</evidence>
<proteinExistence type="predicted"/>
<comment type="caution">
    <text evidence="1">The sequence shown here is derived from an EMBL/GenBank/DDBJ whole genome shotgun (WGS) entry which is preliminary data.</text>
</comment>
<dbReference type="Proteomes" id="UP001174136">
    <property type="component" value="Unassembled WGS sequence"/>
</dbReference>
<dbReference type="EMBL" id="JAOPHQ010003474">
    <property type="protein sequence ID" value="KAK0142807.1"/>
    <property type="molecule type" value="Genomic_DNA"/>
</dbReference>
<evidence type="ECO:0000313" key="2">
    <source>
        <dbReference type="Proteomes" id="UP001174136"/>
    </source>
</evidence>
<sequence length="110" mass="12371">MVNQLYCKGPPILIVRAVQRPYEGQPYVTDSLLTKIKKYVIDIKQTPFQQDLVSAPASQAFVERMFSVWTAVIWPEKQSNHISGASVLLNINKKLLLDGSTPISLFLTHS</sequence>
<name>A0AA47P0R7_MERPO</name>
<dbReference type="AlphaFoldDB" id="A0AA47P0R7"/>
<accession>A0AA47P0R7</accession>
<reference evidence="1" key="1">
    <citation type="journal article" date="2023" name="Front. Mar. Sci.">
        <title>A new Merluccius polli reference genome to investigate the effects of global change in West African waters.</title>
        <authorList>
            <person name="Mateo J.L."/>
            <person name="Blanco-Fernandez C."/>
            <person name="Garcia-Vazquez E."/>
            <person name="Machado-Schiaffino G."/>
        </authorList>
    </citation>
    <scope>NUCLEOTIDE SEQUENCE</scope>
    <source>
        <strain evidence="1">C29</strain>
        <tissue evidence="1">Fin</tissue>
    </source>
</reference>
<gene>
    <name evidence="1" type="ORF">N1851_019258</name>
</gene>
<organism evidence="1 2">
    <name type="scientific">Merluccius polli</name>
    <name type="common">Benguela hake</name>
    <name type="synonym">Merluccius cadenati</name>
    <dbReference type="NCBI Taxonomy" id="89951"/>
    <lineage>
        <taxon>Eukaryota</taxon>
        <taxon>Metazoa</taxon>
        <taxon>Chordata</taxon>
        <taxon>Craniata</taxon>
        <taxon>Vertebrata</taxon>
        <taxon>Euteleostomi</taxon>
        <taxon>Actinopterygii</taxon>
        <taxon>Neopterygii</taxon>
        <taxon>Teleostei</taxon>
        <taxon>Neoteleostei</taxon>
        <taxon>Acanthomorphata</taxon>
        <taxon>Zeiogadaria</taxon>
        <taxon>Gadariae</taxon>
        <taxon>Gadiformes</taxon>
        <taxon>Gadoidei</taxon>
        <taxon>Merlucciidae</taxon>
        <taxon>Merluccius</taxon>
    </lineage>
</organism>